<evidence type="ECO:0000256" key="2">
    <source>
        <dbReference type="SAM" id="MobiDB-lite"/>
    </source>
</evidence>
<keyword evidence="1" id="KW-0175">Coiled coil</keyword>
<feature type="region of interest" description="Disordered" evidence="2">
    <location>
        <begin position="185"/>
        <end position="210"/>
    </location>
</feature>
<feature type="coiled-coil region" evidence="1">
    <location>
        <begin position="968"/>
        <end position="995"/>
    </location>
</feature>
<evidence type="ECO:0000313" key="4">
    <source>
        <dbReference type="EMBL" id="KAL3756404.1"/>
    </source>
</evidence>
<gene>
    <name evidence="4" type="ORF">ACHAWU_007675</name>
</gene>
<dbReference type="PANTHER" id="PTHR23159">
    <property type="entry name" value="CENTROSOMAL PROTEIN 2"/>
    <property type="match status" value="1"/>
</dbReference>
<evidence type="ECO:0000259" key="3">
    <source>
        <dbReference type="PROSITE" id="PS50222"/>
    </source>
</evidence>
<dbReference type="InterPro" id="IPR002048">
    <property type="entry name" value="EF_hand_dom"/>
</dbReference>
<comment type="caution">
    <text evidence="4">The sequence shown here is derived from an EMBL/GenBank/DDBJ whole genome shotgun (WGS) entry which is preliminary data.</text>
</comment>
<keyword evidence="5" id="KW-1185">Reference proteome</keyword>
<feature type="compositionally biased region" description="Polar residues" evidence="2">
    <location>
        <begin position="1237"/>
        <end position="1246"/>
    </location>
</feature>
<feature type="compositionally biased region" description="Basic and acidic residues" evidence="2">
    <location>
        <begin position="1172"/>
        <end position="1194"/>
    </location>
</feature>
<evidence type="ECO:0000313" key="5">
    <source>
        <dbReference type="Proteomes" id="UP001530293"/>
    </source>
</evidence>
<feature type="compositionally biased region" description="Basic and acidic residues" evidence="2">
    <location>
        <begin position="850"/>
        <end position="866"/>
    </location>
</feature>
<protein>
    <recommendedName>
        <fullName evidence="3">EF-hand domain-containing protein</fullName>
    </recommendedName>
</protein>
<feature type="domain" description="EF-hand" evidence="3">
    <location>
        <begin position="1"/>
        <end position="22"/>
    </location>
</feature>
<evidence type="ECO:0000256" key="1">
    <source>
        <dbReference type="SAM" id="Coils"/>
    </source>
</evidence>
<organism evidence="4 5">
    <name type="scientific">Discostella pseudostelligera</name>
    <dbReference type="NCBI Taxonomy" id="259834"/>
    <lineage>
        <taxon>Eukaryota</taxon>
        <taxon>Sar</taxon>
        <taxon>Stramenopiles</taxon>
        <taxon>Ochrophyta</taxon>
        <taxon>Bacillariophyta</taxon>
        <taxon>Coscinodiscophyceae</taxon>
        <taxon>Thalassiosirophycidae</taxon>
        <taxon>Stephanodiscales</taxon>
        <taxon>Stephanodiscaceae</taxon>
        <taxon>Discostella</taxon>
    </lineage>
</organism>
<feature type="compositionally biased region" description="Basic and acidic residues" evidence="2">
    <location>
        <begin position="1202"/>
        <end position="1215"/>
    </location>
</feature>
<dbReference type="PANTHER" id="PTHR23159:SF31">
    <property type="entry name" value="CENTROSOME-ASSOCIATED PROTEIN CEP250 ISOFORM X1"/>
    <property type="match status" value="1"/>
</dbReference>
<dbReference type="Proteomes" id="UP001530293">
    <property type="component" value="Unassembled WGS sequence"/>
</dbReference>
<feature type="region of interest" description="Disordered" evidence="2">
    <location>
        <begin position="1142"/>
        <end position="1246"/>
    </location>
</feature>
<sequence length="1312" mass="148899">MDNDGEITVQELYDALEERGHHIDELEAVLVTQEEENEKCRNELDDKVNELKESQKLFNQLRLDHDSLLKERTQLEDQVKIHKTQLDEQKNILAVASKSSEDAKKIQRDGNQQLYKLELENQRLRATILEIEENEDILVAEIETLVREKSGFQQQSEELTSKCDLLSADVDEKARVASRLLQEKEKAENDLATQTEEHRRDVDEWHQKDTSSASEIARLLVELEQERAKSRETAHAKENESLRNELIRVRKENQKVTSLYDQCLLDKNQAERDLDSAIQSLNQSKRDAKEQITAGLQKMKLVENEARTKLDTLQIKLDSATQMSLDAQEKVDDLRKQLESSDARNALYEKGNGLSEVIRIQKQLEEDVRRRDFDLKRLNHALGVEKERCRALTKVRDWLKDKANLGPDFTFDDPEMKSALELEDYRLQSENAELSRQIESLEGERIKLLSQLRERAIDIGEKGGRFLGMSPEQVSQVLEFASTVRRGVVELPLNDRSKELLSEISRLKSEREIDKVTIMGLEREIAAREPSGGESNVLKQILETMTAENQKIRDELKAVSLAAKQLPANGSVTALAKMEIVNQSADTVANGSGEIYKHGAHPCDPKQFMCSEDILLDSNVGTAEARNGFDKKAPDTHNLEMTLQNITHERDALLSQVRKLVTETEKGSGRMDAISELVALTVKCKTLEDELTDEKGANGEAMHHLNDSLKRIIFLEKWKLNVINAMERHMATSCSTNQLSADCFGRIRELLQQKDEFESESHLMNGIIDKGGRQEEFDKLNTLLKQTQAKLAGYVGDVKALHTGVLSLQESCIDSSRLATHIRCLNGIIHEKSQIIQEGKKRIADLKQRNRNQLQDREYRGHRPDRSTTTTTNSIDEAIARAANNTGYESHTRNNRTNQKCSEDVSKLLFEKENVICDQNHKIMELKQKLIHADVTYQRLSKEAQSMKADISTLVSRLGEAESTANEIKLYHKRNDEAQELLTKATEEVESSKRKVGALVKEREKQDAKIKYLVATDTRTKTILSVTRQGKARIEVNLKAATEEVASLKESLEKMGAQMNTLKAEKIEAQNEKLKLSKKARVSATKVKDLTDECNRKENSKVVEELTRRVEVLNKTVSGLATQNSSLRCELAACKAKNKAEDEAAAAQPMPARGSVSRERPMSSARANSLEEQVKSLEEQVKTLDKSLAEEKSKYVSNSSSMEDRHRKQIQELEKALQSAKATPAPKPIESDDSSRETVSSLTNENNALKQRIKAASDAETLLRQMKAENDALRRENERLSQVDHLDFFEEIEDLKNKYNEAVRQINQLTTR</sequence>
<dbReference type="PROSITE" id="PS50222">
    <property type="entry name" value="EF_HAND_2"/>
    <property type="match status" value="1"/>
</dbReference>
<accession>A0ABD3M0Z5</accession>
<proteinExistence type="predicted"/>
<dbReference type="EMBL" id="JALLBG020000305">
    <property type="protein sequence ID" value="KAL3756404.1"/>
    <property type="molecule type" value="Genomic_DNA"/>
</dbReference>
<feature type="compositionally biased region" description="Basic and acidic residues" evidence="2">
    <location>
        <begin position="185"/>
        <end position="209"/>
    </location>
</feature>
<feature type="coiled-coil region" evidence="1">
    <location>
        <begin position="424"/>
        <end position="451"/>
    </location>
</feature>
<reference evidence="4 5" key="1">
    <citation type="submission" date="2024-10" db="EMBL/GenBank/DDBJ databases">
        <title>Updated reference genomes for cyclostephanoid diatoms.</title>
        <authorList>
            <person name="Roberts W.R."/>
            <person name="Alverson A.J."/>
        </authorList>
    </citation>
    <scope>NUCLEOTIDE SEQUENCE [LARGE SCALE GENOMIC DNA]</scope>
    <source>
        <strain evidence="4 5">AJA232-27</strain>
    </source>
</reference>
<feature type="coiled-coil region" evidence="1">
    <location>
        <begin position="1031"/>
        <end position="1079"/>
    </location>
</feature>
<feature type="region of interest" description="Disordered" evidence="2">
    <location>
        <begin position="850"/>
        <end position="872"/>
    </location>
</feature>
<name>A0ABD3M0Z5_9STRA</name>